<dbReference type="PROSITE" id="PS50280">
    <property type="entry name" value="SET"/>
    <property type="match status" value="1"/>
</dbReference>
<evidence type="ECO:0000256" key="1">
    <source>
        <dbReference type="ARBA" id="ARBA00022603"/>
    </source>
</evidence>
<reference evidence="6" key="1">
    <citation type="submission" date="2022-03" db="EMBL/GenBank/DDBJ databases">
        <title>A functionally conserved STORR gene fusion in Papaver species that diverged 16.8 million years ago.</title>
        <authorList>
            <person name="Catania T."/>
        </authorList>
    </citation>
    <scope>NUCLEOTIDE SEQUENCE</scope>
    <source>
        <strain evidence="6">S-191538</strain>
    </source>
</reference>
<dbReference type="InterPro" id="IPR003616">
    <property type="entry name" value="Post-SET_dom"/>
</dbReference>
<dbReference type="GO" id="GO:0032259">
    <property type="term" value="P:methylation"/>
    <property type="evidence" value="ECO:0007669"/>
    <property type="project" value="UniProtKB-KW"/>
</dbReference>
<dbReference type="InterPro" id="IPR046341">
    <property type="entry name" value="SET_dom_sf"/>
</dbReference>
<protein>
    <submittedName>
        <fullName evidence="6">Uncharacterized protein</fullName>
    </submittedName>
</protein>
<evidence type="ECO:0000259" key="5">
    <source>
        <dbReference type="PROSITE" id="PS50868"/>
    </source>
</evidence>
<proteinExistence type="predicted"/>
<feature type="non-terminal residue" evidence="6">
    <location>
        <position position="1"/>
    </location>
</feature>
<dbReference type="PANTHER" id="PTHR45660:SF94">
    <property type="entry name" value="HISTONE-LYSINE N-METHYLTRANSFERASE, H3 LYSINE-9 SPECIFIC SUVH4"/>
    <property type="match status" value="1"/>
</dbReference>
<name>A0AA41W1I2_PAPNU</name>
<dbReference type="InterPro" id="IPR001214">
    <property type="entry name" value="SET_dom"/>
</dbReference>
<keyword evidence="1" id="KW-0489">Methyltransferase</keyword>
<evidence type="ECO:0000256" key="2">
    <source>
        <dbReference type="ARBA" id="ARBA00022679"/>
    </source>
</evidence>
<keyword evidence="3" id="KW-0949">S-adenosyl-L-methionine</keyword>
<gene>
    <name evidence="6" type="ORF">MKW94_025751</name>
</gene>
<dbReference type="AlphaFoldDB" id="A0AA41W1I2"/>
<organism evidence="6 7">
    <name type="scientific">Papaver nudicaule</name>
    <name type="common">Iceland poppy</name>
    <dbReference type="NCBI Taxonomy" id="74823"/>
    <lineage>
        <taxon>Eukaryota</taxon>
        <taxon>Viridiplantae</taxon>
        <taxon>Streptophyta</taxon>
        <taxon>Embryophyta</taxon>
        <taxon>Tracheophyta</taxon>
        <taxon>Spermatophyta</taxon>
        <taxon>Magnoliopsida</taxon>
        <taxon>Ranunculales</taxon>
        <taxon>Papaveraceae</taxon>
        <taxon>Papaveroideae</taxon>
        <taxon>Papaver</taxon>
    </lineage>
</organism>
<dbReference type="SUPFAM" id="SSF82199">
    <property type="entry name" value="SET domain"/>
    <property type="match status" value="1"/>
</dbReference>
<dbReference type="Pfam" id="PF00856">
    <property type="entry name" value="SET"/>
    <property type="match status" value="1"/>
</dbReference>
<sequence>VFRTPKKGWGVRSWDFIPSGAFVCEYVAVIKRTDEVHDPENFYIFDIDCLQTMKELDGRQRRHGGVSIAPSTLIDKANDDVDYCVDAGTTGNVTRYINHSCAPNLFVQCVLSDHHDAKLARIVLFAADNIPPLQELSYDYGYAVDSVEDKDGNIIHMACYCGAPDCKKRMF</sequence>
<dbReference type="Proteomes" id="UP001177140">
    <property type="component" value="Unassembled WGS sequence"/>
</dbReference>
<accession>A0AA41W1I2</accession>
<evidence type="ECO:0000259" key="4">
    <source>
        <dbReference type="PROSITE" id="PS50280"/>
    </source>
</evidence>
<comment type="caution">
    <text evidence="6">The sequence shown here is derived from an EMBL/GenBank/DDBJ whole genome shotgun (WGS) entry which is preliminary data.</text>
</comment>
<dbReference type="SMART" id="SM00317">
    <property type="entry name" value="SET"/>
    <property type="match status" value="1"/>
</dbReference>
<evidence type="ECO:0000313" key="6">
    <source>
        <dbReference type="EMBL" id="MCL7051068.1"/>
    </source>
</evidence>
<evidence type="ECO:0000256" key="3">
    <source>
        <dbReference type="ARBA" id="ARBA00022691"/>
    </source>
</evidence>
<dbReference type="PANTHER" id="PTHR45660">
    <property type="entry name" value="HISTONE-LYSINE N-METHYLTRANSFERASE SETMAR"/>
    <property type="match status" value="1"/>
</dbReference>
<dbReference type="EMBL" id="JAJJMA010334621">
    <property type="protein sequence ID" value="MCL7051068.1"/>
    <property type="molecule type" value="Genomic_DNA"/>
</dbReference>
<dbReference type="PROSITE" id="PS50868">
    <property type="entry name" value="POST_SET"/>
    <property type="match status" value="1"/>
</dbReference>
<evidence type="ECO:0000313" key="7">
    <source>
        <dbReference type="Proteomes" id="UP001177140"/>
    </source>
</evidence>
<feature type="domain" description="Post-SET" evidence="5">
    <location>
        <begin position="155"/>
        <end position="171"/>
    </location>
</feature>
<dbReference type="Gene3D" id="2.170.270.10">
    <property type="entry name" value="SET domain"/>
    <property type="match status" value="1"/>
</dbReference>
<feature type="domain" description="SET" evidence="4">
    <location>
        <begin position="1"/>
        <end position="141"/>
    </location>
</feature>
<keyword evidence="2" id="KW-0808">Transferase</keyword>
<dbReference type="GO" id="GO:0003690">
    <property type="term" value="F:double-stranded DNA binding"/>
    <property type="evidence" value="ECO:0007669"/>
    <property type="project" value="TreeGrafter"/>
</dbReference>
<keyword evidence="7" id="KW-1185">Reference proteome</keyword>
<dbReference type="InterPro" id="IPR051357">
    <property type="entry name" value="H3K9_HMTase_SUVAR3-9"/>
</dbReference>
<dbReference type="GO" id="GO:0042054">
    <property type="term" value="F:histone methyltransferase activity"/>
    <property type="evidence" value="ECO:0007669"/>
    <property type="project" value="TreeGrafter"/>
</dbReference>